<dbReference type="EMBL" id="RBKS01000001">
    <property type="protein sequence ID" value="RKR74690.1"/>
    <property type="molecule type" value="Genomic_DNA"/>
</dbReference>
<dbReference type="Proteomes" id="UP000280008">
    <property type="component" value="Unassembled WGS sequence"/>
</dbReference>
<protein>
    <submittedName>
        <fullName evidence="3">Uncharacterized protein</fullName>
    </submittedName>
</protein>
<feature type="transmembrane region" description="Helical" evidence="2">
    <location>
        <begin position="115"/>
        <end position="137"/>
    </location>
</feature>
<keyword evidence="2" id="KW-0472">Membrane</keyword>
<evidence type="ECO:0000256" key="1">
    <source>
        <dbReference type="SAM" id="MobiDB-lite"/>
    </source>
</evidence>
<feature type="transmembrane region" description="Helical" evidence="2">
    <location>
        <begin position="33"/>
        <end position="54"/>
    </location>
</feature>
<evidence type="ECO:0000256" key="2">
    <source>
        <dbReference type="SAM" id="Phobius"/>
    </source>
</evidence>
<reference evidence="3 4" key="1">
    <citation type="submission" date="2018-10" db="EMBL/GenBank/DDBJ databases">
        <title>Sequencing the genomes of 1000 actinobacteria strains.</title>
        <authorList>
            <person name="Klenk H.-P."/>
        </authorList>
    </citation>
    <scope>NUCLEOTIDE SEQUENCE [LARGE SCALE GENOMIC DNA]</scope>
    <source>
        <strain evidence="3 4">DSM 17894</strain>
    </source>
</reference>
<name>A0A495IGA4_9MICO</name>
<dbReference type="RefSeq" id="WP_147430125.1">
    <property type="nucleotide sequence ID" value="NZ_RBKS01000001.1"/>
</dbReference>
<dbReference type="OrthoDB" id="5126205at2"/>
<evidence type="ECO:0000313" key="4">
    <source>
        <dbReference type="Proteomes" id="UP000280008"/>
    </source>
</evidence>
<keyword evidence="2" id="KW-1133">Transmembrane helix</keyword>
<feature type="region of interest" description="Disordered" evidence="1">
    <location>
        <begin position="146"/>
        <end position="166"/>
    </location>
</feature>
<proteinExistence type="predicted"/>
<evidence type="ECO:0000313" key="3">
    <source>
        <dbReference type="EMBL" id="RKR74690.1"/>
    </source>
</evidence>
<feature type="transmembrane region" description="Helical" evidence="2">
    <location>
        <begin position="83"/>
        <end position="103"/>
    </location>
</feature>
<comment type="caution">
    <text evidence="3">The sequence shown here is derived from an EMBL/GenBank/DDBJ whole genome shotgun (WGS) entry which is preliminary data.</text>
</comment>
<organism evidence="3 4">
    <name type="scientific">Frondihabitans australicus</name>
    <dbReference type="NCBI Taxonomy" id="386892"/>
    <lineage>
        <taxon>Bacteria</taxon>
        <taxon>Bacillati</taxon>
        <taxon>Actinomycetota</taxon>
        <taxon>Actinomycetes</taxon>
        <taxon>Micrococcales</taxon>
        <taxon>Microbacteriaceae</taxon>
        <taxon>Frondihabitans</taxon>
    </lineage>
</organism>
<keyword evidence="4" id="KW-1185">Reference proteome</keyword>
<accession>A0A495IGA4</accession>
<dbReference type="AlphaFoldDB" id="A0A495IGA4"/>
<sequence>MASKALPLHTIVIWQSAGHKALAASRSDFEVGVLVTGAVVLFAYLVAAALMAVVPTRHVLVPHAAFWKAAENRAEMRRRYAVYLGRAFCFTYLFIAAEIVVAIVSQHNRALEVSWLPTVVSLVYVVLLLIYSVWVFADGFRVPRRPSTGAPQRASGGSSPGGRGRA</sequence>
<keyword evidence="2" id="KW-0812">Transmembrane</keyword>
<gene>
    <name evidence="3" type="ORF">C8E83_1817</name>
</gene>